<organism evidence="11 12">
    <name type="scientific">Myriangium duriaei CBS 260.36</name>
    <dbReference type="NCBI Taxonomy" id="1168546"/>
    <lineage>
        <taxon>Eukaryota</taxon>
        <taxon>Fungi</taxon>
        <taxon>Dikarya</taxon>
        <taxon>Ascomycota</taxon>
        <taxon>Pezizomycotina</taxon>
        <taxon>Dothideomycetes</taxon>
        <taxon>Dothideomycetidae</taxon>
        <taxon>Myriangiales</taxon>
        <taxon>Myriangiaceae</taxon>
        <taxon>Myriangium</taxon>
    </lineage>
</organism>
<keyword evidence="8" id="KW-0067">ATP-binding</keyword>
<dbReference type="Gene3D" id="3.40.50.300">
    <property type="entry name" value="P-loop containing nucleotide triphosphate hydrolases"/>
    <property type="match status" value="1"/>
</dbReference>
<comment type="similarity">
    <text evidence="2">Belongs to the Clp1 family. NOL9/GRC3 subfamily.</text>
</comment>
<evidence type="ECO:0000256" key="4">
    <source>
        <dbReference type="ARBA" id="ARBA00019824"/>
    </source>
</evidence>
<evidence type="ECO:0000256" key="5">
    <source>
        <dbReference type="ARBA" id="ARBA00022679"/>
    </source>
</evidence>
<dbReference type="InterPro" id="IPR027417">
    <property type="entry name" value="P-loop_NTPase"/>
</dbReference>
<accession>A0A9P4MF72</accession>
<gene>
    <name evidence="11" type="ORF">K461DRAFT_314804</name>
</gene>
<evidence type="ECO:0000313" key="11">
    <source>
        <dbReference type="EMBL" id="KAF2150883.1"/>
    </source>
</evidence>
<dbReference type="AlphaFoldDB" id="A0A9P4MF72"/>
<dbReference type="InterPro" id="IPR045116">
    <property type="entry name" value="Clp1/Grc3"/>
</dbReference>
<dbReference type="GO" id="GO:0005634">
    <property type="term" value="C:nucleus"/>
    <property type="evidence" value="ECO:0007669"/>
    <property type="project" value="TreeGrafter"/>
</dbReference>
<evidence type="ECO:0000256" key="1">
    <source>
        <dbReference type="ARBA" id="ARBA00003798"/>
    </source>
</evidence>
<evidence type="ECO:0000256" key="9">
    <source>
        <dbReference type="SAM" id="MobiDB-lite"/>
    </source>
</evidence>
<comment type="function">
    <text evidence="1">Polynucleotide 5'-kinase involved in rRNA processing.</text>
</comment>
<evidence type="ECO:0000256" key="8">
    <source>
        <dbReference type="ARBA" id="ARBA00022840"/>
    </source>
</evidence>
<dbReference type="EMBL" id="ML996089">
    <property type="protein sequence ID" value="KAF2150883.1"/>
    <property type="molecule type" value="Genomic_DNA"/>
</dbReference>
<dbReference type="Proteomes" id="UP000799439">
    <property type="component" value="Unassembled WGS sequence"/>
</dbReference>
<evidence type="ECO:0000256" key="3">
    <source>
        <dbReference type="ARBA" id="ARBA00018706"/>
    </source>
</evidence>
<keyword evidence="12" id="KW-1185">Reference proteome</keyword>
<evidence type="ECO:0000256" key="7">
    <source>
        <dbReference type="ARBA" id="ARBA00022777"/>
    </source>
</evidence>
<reference evidence="11" key="1">
    <citation type="journal article" date="2020" name="Stud. Mycol.">
        <title>101 Dothideomycetes genomes: a test case for predicting lifestyles and emergence of pathogens.</title>
        <authorList>
            <person name="Haridas S."/>
            <person name="Albert R."/>
            <person name="Binder M."/>
            <person name="Bloem J."/>
            <person name="Labutti K."/>
            <person name="Salamov A."/>
            <person name="Andreopoulos B."/>
            <person name="Baker S."/>
            <person name="Barry K."/>
            <person name="Bills G."/>
            <person name="Bluhm B."/>
            <person name="Cannon C."/>
            <person name="Castanera R."/>
            <person name="Culley D."/>
            <person name="Daum C."/>
            <person name="Ezra D."/>
            <person name="Gonzalez J."/>
            <person name="Henrissat B."/>
            <person name="Kuo A."/>
            <person name="Liang C."/>
            <person name="Lipzen A."/>
            <person name="Lutzoni F."/>
            <person name="Magnuson J."/>
            <person name="Mondo S."/>
            <person name="Nolan M."/>
            <person name="Ohm R."/>
            <person name="Pangilinan J."/>
            <person name="Park H.-J."/>
            <person name="Ramirez L."/>
            <person name="Alfaro M."/>
            <person name="Sun H."/>
            <person name="Tritt A."/>
            <person name="Yoshinaga Y."/>
            <person name="Zwiers L.-H."/>
            <person name="Turgeon B."/>
            <person name="Goodwin S."/>
            <person name="Spatafora J."/>
            <person name="Crous P."/>
            <person name="Grigoriev I."/>
        </authorList>
    </citation>
    <scope>NUCLEOTIDE SEQUENCE</scope>
    <source>
        <strain evidence="11">CBS 260.36</strain>
    </source>
</reference>
<evidence type="ECO:0000256" key="6">
    <source>
        <dbReference type="ARBA" id="ARBA00022741"/>
    </source>
</evidence>
<dbReference type="OrthoDB" id="4054781at2759"/>
<feature type="region of interest" description="Disordered" evidence="9">
    <location>
        <begin position="628"/>
        <end position="680"/>
    </location>
</feature>
<comment type="caution">
    <text evidence="11">The sequence shown here is derived from an EMBL/GenBank/DDBJ whole genome shotgun (WGS) entry which is preliminary data.</text>
</comment>
<dbReference type="Pfam" id="PF16575">
    <property type="entry name" value="CLP1_P"/>
    <property type="match status" value="1"/>
</dbReference>
<evidence type="ECO:0000313" key="12">
    <source>
        <dbReference type="Proteomes" id="UP000799439"/>
    </source>
</evidence>
<feature type="domain" description="Clp1 P-loop" evidence="10">
    <location>
        <begin position="243"/>
        <end position="435"/>
    </location>
</feature>
<keyword evidence="6" id="KW-0547">Nucleotide-binding</keyword>
<dbReference type="GO" id="GO:0005524">
    <property type="term" value="F:ATP binding"/>
    <property type="evidence" value="ECO:0007669"/>
    <property type="project" value="UniProtKB-KW"/>
</dbReference>
<dbReference type="PANTHER" id="PTHR12755">
    <property type="entry name" value="CLEAVAGE/POLYADENYLATION FACTOR IA SUBUNIT CLP1P"/>
    <property type="match status" value="1"/>
</dbReference>
<evidence type="ECO:0000259" key="10">
    <source>
        <dbReference type="Pfam" id="PF16575"/>
    </source>
</evidence>
<feature type="compositionally biased region" description="Basic and acidic residues" evidence="9">
    <location>
        <begin position="642"/>
        <end position="651"/>
    </location>
</feature>
<keyword evidence="5" id="KW-0808">Transferase</keyword>
<protein>
    <recommendedName>
        <fullName evidence="4">Polynucleotide 5'-hydroxyl-kinase GRC3</fullName>
    </recommendedName>
    <alternativeName>
        <fullName evidence="3">Polynucleotide 5'-hydroxyl-kinase grc3</fullName>
    </alternativeName>
</protein>
<keyword evidence="7" id="KW-0418">Kinase</keyword>
<dbReference type="PANTHER" id="PTHR12755:SF3">
    <property type="entry name" value="POLYNUCLEOTIDE 5'-HYDROXYL-KINASE NOL9"/>
    <property type="match status" value="1"/>
</dbReference>
<dbReference type="GO" id="GO:0000448">
    <property type="term" value="P:cleavage in ITS2 between 5.8S rRNA and LSU-rRNA of tricistronic rRNA transcript (SSU-rRNA, 5.8S rRNA, LSU-rRNA)"/>
    <property type="evidence" value="ECO:0007669"/>
    <property type="project" value="TreeGrafter"/>
</dbReference>
<dbReference type="InterPro" id="IPR032319">
    <property type="entry name" value="CLP1_P"/>
</dbReference>
<evidence type="ECO:0000256" key="2">
    <source>
        <dbReference type="ARBA" id="ARBA00011003"/>
    </source>
</evidence>
<dbReference type="GO" id="GO:0051731">
    <property type="term" value="F:polynucleotide 5'-hydroxyl-kinase activity"/>
    <property type="evidence" value="ECO:0007669"/>
    <property type="project" value="InterPro"/>
</dbReference>
<name>A0A9P4MF72_9PEZI</name>
<proteinExistence type="inferred from homology"/>
<feature type="compositionally biased region" description="Low complexity" evidence="9">
    <location>
        <begin position="668"/>
        <end position="680"/>
    </location>
</feature>
<sequence length="700" mass="75496">MSKRSASEAFAKKPLSAFAAARARKAAEQPVDSAVLNEIGAVVEENAVNDVADDLESGQDGLNSSDVEVNGSEPGAASNCAAAGLPIKLSSFQASRVKLDDGQVDASLDTGDFLTCSGVYSLKVTQGAVSVYGAYLTPASPPYDIYAPYTHALPTIYARFDGTKIELRKAIGSFPNLRSISPLWNRVWSEDDLQRFRVLADSNDDPTQAVAGLSINEDIQSEFNRLSNNKNGGRVPATVLVTGAKSSGKSTFCRCLLNSFLSSPARATDSTCFWLDLDPGQPEFSCGGQVSLVQIRQPLFGPSFTHPMTHPTLPCRLVRAHTLAANSPREDVGHYLKCAKDLMKHYLQVRGNAPLVINCPGWVAGSGADLIQELIRGIRPSDIIVLETPETPFSELLQLVREVSNKSIVATIPARQRWLAPRPAAELRALQAMSYHHACRSATNTTTWPTRPLSRGALRVESYGESGKTRGLLSYYEPLPVAKLASIIEYSLVALVAVQDPRAFGPLNVNKHDEMSDDSRSEAGAYSIQHSPEGIPYLVPMGPSTSTMPPLDPAFSQCLGQAILTHIDTDKQELHLITPITPTEVGKALEKSPDSYLVLVRGKLGSPDWAILEDVYARDVQASISSDVKPEDFDLSESGSEDESHRADGGSKRRLPGADGRPPYVALRNTTAASDSTTRAANALGDSVWRPRYLPRRTGA</sequence>